<reference evidence="2 3" key="1">
    <citation type="submission" date="2019-04" db="EMBL/GenBank/DDBJ databases">
        <title>Pedobacter sp. AR-3-17 sp. nov., isolated from Arctic soil.</title>
        <authorList>
            <person name="Dahal R.H."/>
            <person name="Kim D.-U."/>
        </authorList>
    </citation>
    <scope>NUCLEOTIDE SEQUENCE [LARGE SCALE GENOMIC DNA]</scope>
    <source>
        <strain evidence="2 3">AR-3-17</strain>
    </source>
</reference>
<gene>
    <name evidence="2" type="ORF">FA046_05740</name>
</gene>
<evidence type="ECO:0000259" key="1">
    <source>
        <dbReference type="Pfam" id="PF00535"/>
    </source>
</evidence>
<comment type="caution">
    <text evidence="2">The sequence shown here is derived from an EMBL/GenBank/DDBJ whole genome shotgun (WGS) entry which is preliminary data.</text>
</comment>
<dbReference type="Pfam" id="PF00535">
    <property type="entry name" value="Glycos_transf_2"/>
    <property type="match status" value="1"/>
</dbReference>
<dbReference type="InterPro" id="IPR029044">
    <property type="entry name" value="Nucleotide-diphossugar_trans"/>
</dbReference>
<dbReference type="CDD" id="cd00761">
    <property type="entry name" value="Glyco_tranf_GTA_type"/>
    <property type="match status" value="1"/>
</dbReference>
<dbReference type="OrthoDB" id="1334872at2"/>
<dbReference type="PANTHER" id="PTHR22916">
    <property type="entry name" value="GLYCOSYLTRANSFERASE"/>
    <property type="match status" value="1"/>
</dbReference>
<proteinExistence type="predicted"/>
<dbReference type="PANTHER" id="PTHR22916:SF3">
    <property type="entry name" value="UDP-GLCNAC:BETAGAL BETA-1,3-N-ACETYLGLUCOSAMINYLTRANSFERASE-LIKE PROTEIN 1"/>
    <property type="match status" value="1"/>
</dbReference>
<keyword evidence="2" id="KW-0808">Transferase</keyword>
<dbReference type="GO" id="GO:0016758">
    <property type="term" value="F:hexosyltransferase activity"/>
    <property type="evidence" value="ECO:0007669"/>
    <property type="project" value="UniProtKB-ARBA"/>
</dbReference>
<evidence type="ECO:0000313" key="3">
    <source>
        <dbReference type="Proteomes" id="UP000308181"/>
    </source>
</evidence>
<dbReference type="RefSeq" id="WP_136825435.1">
    <property type="nucleotide sequence ID" value="NZ_SWBP01000002.1"/>
</dbReference>
<sequence>MKISICIPTYNRREFLEKAILSCFFESNYQFEILIGDDSTIPSLSQKDLQSFLPQKNYEIKYFHHKKALKQNKNVDFLIKQTTGDYCVIMHDDDSFTSEGLICLLKKLEELNFPNNLILYGKQKIIDQNDIENKNATDNLNLSYQRSVTFVGLQTDNIKATLLQRCPSNGFLISGAQLRKLGYRDYETAGDACDIDLIIRATILYDLKLYFVNEFVSNYRISKDSISKLSNNNAIVFKYKILDEFGINKKYPSLHKKILTDEYILLFGSYLNLKKYKEAKEFYFSKQYPFYKRFTPRGIYHLIKLGQVILK</sequence>
<dbReference type="AlphaFoldDB" id="A0A4U1C3D6"/>
<organism evidence="2 3">
    <name type="scientific">Pedobacter cryophilus</name>
    <dbReference type="NCBI Taxonomy" id="2571271"/>
    <lineage>
        <taxon>Bacteria</taxon>
        <taxon>Pseudomonadati</taxon>
        <taxon>Bacteroidota</taxon>
        <taxon>Sphingobacteriia</taxon>
        <taxon>Sphingobacteriales</taxon>
        <taxon>Sphingobacteriaceae</taxon>
        <taxon>Pedobacter</taxon>
    </lineage>
</organism>
<name>A0A4U1C3D6_9SPHI</name>
<evidence type="ECO:0000313" key="2">
    <source>
        <dbReference type="EMBL" id="TKB98619.1"/>
    </source>
</evidence>
<keyword evidence="3" id="KW-1185">Reference proteome</keyword>
<feature type="domain" description="Glycosyltransferase 2-like" evidence="1">
    <location>
        <begin position="4"/>
        <end position="112"/>
    </location>
</feature>
<dbReference type="Proteomes" id="UP000308181">
    <property type="component" value="Unassembled WGS sequence"/>
</dbReference>
<dbReference type="Gene3D" id="3.90.550.10">
    <property type="entry name" value="Spore Coat Polysaccharide Biosynthesis Protein SpsA, Chain A"/>
    <property type="match status" value="1"/>
</dbReference>
<dbReference type="EMBL" id="SWBP01000002">
    <property type="protein sequence ID" value="TKB98619.1"/>
    <property type="molecule type" value="Genomic_DNA"/>
</dbReference>
<accession>A0A4U1C3D6</accession>
<dbReference type="InterPro" id="IPR001173">
    <property type="entry name" value="Glyco_trans_2-like"/>
</dbReference>
<dbReference type="SUPFAM" id="SSF53448">
    <property type="entry name" value="Nucleotide-diphospho-sugar transferases"/>
    <property type="match status" value="1"/>
</dbReference>
<protein>
    <submittedName>
        <fullName evidence="2">Glycosyltransferase family 2 protein</fullName>
    </submittedName>
</protein>